<name>A0A6G8ANB6_9ENTE</name>
<evidence type="ECO:0000256" key="1">
    <source>
        <dbReference type="SAM" id="Phobius"/>
    </source>
</evidence>
<dbReference type="Proteomes" id="UP000500890">
    <property type="component" value="Chromosome"/>
</dbReference>
<keyword evidence="4" id="KW-1185">Reference proteome</keyword>
<gene>
    <name evidence="3" type="ORF">G7081_04930</name>
</gene>
<protein>
    <submittedName>
        <fullName evidence="3">Glycerophosphodiester phosphodiesterase</fullName>
    </submittedName>
</protein>
<feature type="transmembrane region" description="Helical" evidence="1">
    <location>
        <begin position="221"/>
        <end position="243"/>
    </location>
</feature>
<feature type="transmembrane region" description="Helical" evidence="1">
    <location>
        <begin position="69"/>
        <end position="95"/>
    </location>
</feature>
<feature type="transmembrane region" description="Helical" evidence="1">
    <location>
        <begin position="318"/>
        <end position="336"/>
    </location>
</feature>
<dbReference type="Pfam" id="PF03009">
    <property type="entry name" value="GDPD"/>
    <property type="match status" value="1"/>
</dbReference>
<dbReference type="Gene3D" id="3.20.20.190">
    <property type="entry name" value="Phosphatidylinositol (PI) phosphodiesterase"/>
    <property type="match status" value="1"/>
</dbReference>
<feature type="transmembrane region" description="Helical" evidence="1">
    <location>
        <begin position="163"/>
        <end position="185"/>
    </location>
</feature>
<dbReference type="GO" id="GO:0008081">
    <property type="term" value="F:phosphoric diester hydrolase activity"/>
    <property type="evidence" value="ECO:0007669"/>
    <property type="project" value="InterPro"/>
</dbReference>
<dbReference type="RefSeq" id="WP_166007848.1">
    <property type="nucleotide sequence ID" value="NZ_CP049886.1"/>
</dbReference>
<dbReference type="EMBL" id="CP049886">
    <property type="protein sequence ID" value="QIL46459.1"/>
    <property type="molecule type" value="Genomic_DNA"/>
</dbReference>
<evidence type="ECO:0000313" key="3">
    <source>
        <dbReference type="EMBL" id="QIL46459.1"/>
    </source>
</evidence>
<dbReference type="InterPro" id="IPR030395">
    <property type="entry name" value="GP_PDE_dom"/>
</dbReference>
<dbReference type="AlphaFoldDB" id="A0A6G8ANB6"/>
<reference evidence="3 4" key="1">
    <citation type="submission" date="2020-03" db="EMBL/GenBank/DDBJ databases">
        <title>Vagococcus sp. nov., isolated from beetles.</title>
        <authorList>
            <person name="Hyun D.-W."/>
            <person name="Bae J.-W."/>
        </authorList>
    </citation>
    <scope>NUCLEOTIDE SEQUENCE [LARGE SCALE GENOMIC DNA]</scope>
    <source>
        <strain evidence="3 4">HDW17A</strain>
    </source>
</reference>
<organism evidence="3 4">
    <name type="scientific">Vagococcus coleopterorum</name>
    <dbReference type="NCBI Taxonomy" id="2714946"/>
    <lineage>
        <taxon>Bacteria</taxon>
        <taxon>Bacillati</taxon>
        <taxon>Bacillota</taxon>
        <taxon>Bacilli</taxon>
        <taxon>Lactobacillales</taxon>
        <taxon>Enterococcaceae</taxon>
        <taxon>Vagococcus</taxon>
    </lineage>
</organism>
<feature type="domain" description="GP-PDE" evidence="2">
    <location>
        <begin position="347"/>
        <end position="575"/>
    </location>
</feature>
<feature type="transmembrane region" description="Helical" evidence="1">
    <location>
        <begin position="119"/>
        <end position="143"/>
    </location>
</feature>
<proteinExistence type="predicted"/>
<evidence type="ECO:0000313" key="4">
    <source>
        <dbReference type="Proteomes" id="UP000500890"/>
    </source>
</evidence>
<feature type="transmembrane region" description="Helical" evidence="1">
    <location>
        <begin position="26"/>
        <end position="49"/>
    </location>
</feature>
<dbReference type="KEGG" id="vah:G7081_04930"/>
<dbReference type="InterPro" id="IPR017946">
    <property type="entry name" value="PLC-like_Pdiesterase_TIM-brl"/>
</dbReference>
<dbReference type="PANTHER" id="PTHR46211:SF8">
    <property type="entry name" value="PHOSPHODIESTERASE"/>
    <property type="match status" value="1"/>
</dbReference>
<dbReference type="PROSITE" id="PS51704">
    <property type="entry name" value="GP_PDE"/>
    <property type="match status" value="1"/>
</dbReference>
<keyword evidence="1" id="KW-0812">Transmembrane</keyword>
<evidence type="ECO:0000259" key="2">
    <source>
        <dbReference type="PROSITE" id="PS51704"/>
    </source>
</evidence>
<feature type="transmembrane region" description="Helical" evidence="1">
    <location>
        <begin position="255"/>
        <end position="279"/>
    </location>
</feature>
<keyword evidence="1" id="KW-0472">Membrane</keyword>
<keyword evidence="1" id="KW-1133">Transmembrane helix</keyword>
<dbReference type="CDD" id="cd08579">
    <property type="entry name" value="GDPD_memb_like"/>
    <property type="match status" value="1"/>
</dbReference>
<dbReference type="InterPro" id="IPR018476">
    <property type="entry name" value="GlyceroP-diester-Pdiesterase_M"/>
</dbReference>
<dbReference type="Pfam" id="PF10110">
    <property type="entry name" value="GPDPase_memb"/>
    <property type="match status" value="1"/>
</dbReference>
<sequence>MSKLVKNVKNSYMQVLSHWPDYFKSLLFLQGVRFLIVLPALSFIFYLMLEKAQVAGLTNETILLLFKNPWALILGVLWLLLAVYSVFYELGYYFVLSGYHRTGEPVSIRKVVGHLHHKIRYFFSGHLLILAGYFLLVLPIASLGLKPDLVSSLKIPDFIVDELSMTTVGFILITGLTIILVYLALKLIYMLYFFLLDPDATIWESIKRSWNYAKGKTISNFFLQFCIMTIYLIIVGLVMFLVVSPVMLSDWLLPVASPIIAGIVLTVIQLLTFFFGGLIQPVVVNGIIASTDDENYLNKTEPEKVQGSKWHRFLTNKWVKFGLALGLLGMLAFNTWTVSNIIYQPQTTIVAHRGFTEKGVENSIGSLVGSAEADADMVEMDIQETKDGQFIVMHDVNLKRLTGTNKMVYDMTLEEVQKLTLSQSGFEDHIPTLSEYIDKAKELKIKLLIEVKPHGHESKEMPQKLIDLMVEKDVLDDFLVQSLDLKVLNQLKDIEPKVKTGYVIPLNLGELPDTQHDFYVLEEFSIRENVREQAAEMNKDLFVWTVNEDELLKKYLRLDMDGIITNHPDRGVKFRDSEEETKTFANRVSYLLSK</sequence>
<dbReference type="GO" id="GO:0006629">
    <property type="term" value="P:lipid metabolic process"/>
    <property type="evidence" value="ECO:0007669"/>
    <property type="project" value="InterPro"/>
</dbReference>
<dbReference type="SUPFAM" id="SSF51695">
    <property type="entry name" value="PLC-like phosphodiesterases"/>
    <property type="match status" value="1"/>
</dbReference>
<accession>A0A6G8ANB6</accession>
<dbReference type="PANTHER" id="PTHR46211">
    <property type="entry name" value="GLYCEROPHOSPHORYL DIESTER PHOSPHODIESTERASE"/>
    <property type="match status" value="1"/>
</dbReference>